<organism evidence="1">
    <name type="scientific">mine drainage metagenome</name>
    <dbReference type="NCBI Taxonomy" id="410659"/>
    <lineage>
        <taxon>unclassified sequences</taxon>
        <taxon>metagenomes</taxon>
        <taxon>ecological metagenomes</taxon>
    </lineage>
</organism>
<dbReference type="Pfam" id="PF19630">
    <property type="entry name" value="DUF6134"/>
    <property type="match status" value="1"/>
</dbReference>
<sequence>MSFPTPPVTALALVGTLLGAVPAQAATSGVSFAMPKTPASLTYTILMDGNPIGREIYTFQQQGGHTAVAVDTRTDVRVLFLKFHYRHQRKEDWQGNQLLDMTANTDDDGSIHHVTAEDGKAGLHVVTDGDTQALPGDSLPLSLWNEAVLTRPVLYGVIDAEAYHVKIEDLGQATLTLGNHVWKTHHYRMSGDIDRELWYGDDGLLVQTTFERRGYPIKFVRQ</sequence>
<protein>
    <recommendedName>
        <fullName evidence="2">DUF3108 domain-containing protein</fullName>
    </recommendedName>
</protein>
<evidence type="ECO:0000313" key="1">
    <source>
        <dbReference type="EMBL" id="OIQ96589.1"/>
    </source>
</evidence>
<dbReference type="AlphaFoldDB" id="A0A1J5S8J1"/>
<dbReference type="EMBL" id="MLJW01000146">
    <property type="protein sequence ID" value="OIQ96589.1"/>
    <property type="molecule type" value="Genomic_DNA"/>
</dbReference>
<evidence type="ECO:0008006" key="2">
    <source>
        <dbReference type="Google" id="ProtNLM"/>
    </source>
</evidence>
<name>A0A1J5S8J1_9ZZZZ</name>
<gene>
    <name evidence="1" type="ORF">GALL_214150</name>
</gene>
<comment type="caution">
    <text evidence="1">The sequence shown here is derived from an EMBL/GenBank/DDBJ whole genome shotgun (WGS) entry which is preliminary data.</text>
</comment>
<reference evidence="1" key="1">
    <citation type="submission" date="2016-10" db="EMBL/GenBank/DDBJ databases">
        <title>Sequence of Gallionella enrichment culture.</title>
        <authorList>
            <person name="Poehlein A."/>
            <person name="Muehling M."/>
            <person name="Daniel R."/>
        </authorList>
    </citation>
    <scope>NUCLEOTIDE SEQUENCE</scope>
</reference>
<dbReference type="InterPro" id="IPR045767">
    <property type="entry name" value="DUF6134"/>
</dbReference>
<accession>A0A1J5S8J1</accession>
<proteinExistence type="predicted"/>